<evidence type="ECO:0000256" key="1">
    <source>
        <dbReference type="SAM" id="Phobius"/>
    </source>
</evidence>
<keyword evidence="1" id="KW-1133">Transmembrane helix</keyword>
<proteinExistence type="predicted"/>
<dbReference type="EMBL" id="JASVDS010000003">
    <property type="protein sequence ID" value="MDL5033040.1"/>
    <property type="molecule type" value="Genomic_DNA"/>
</dbReference>
<keyword evidence="1" id="KW-0472">Membrane</keyword>
<dbReference type="RefSeq" id="WP_285983096.1">
    <property type="nucleotide sequence ID" value="NZ_JASVDS010000003.1"/>
</dbReference>
<feature type="transmembrane region" description="Helical" evidence="1">
    <location>
        <begin position="65"/>
        <end position="83"/>
    </location>
</feature>
<dbReference type="NCBIfam" id="NF037970">
    <property type="entry name" value="vanZ_1"/>
    <property type="match status" value="1"/>
</dbReference>
<dbReference type="Pfam" id="PF04892">
    <property type="entry name" value="VanZ"/>
    <property type="match status" value="1"/>
</dbReference>
<feature type="transmembrane region" description="Helical" evidence="1">
    <location>
        <begin position="43"/>
        <end position="60"/>
    </location>
</feature>
<feature type="transmembrane region" description="Helical" evidence="1">
    <location>
        <begin position="12"/>
        <end position="31"/>
    </location>
</feature>
<dbReference type="Proteomes" id="UP001238603">
    <property type="component" value="Unassembled WGS sequence"/>
</dbReference>
<feature type="transmembrane region" description="Helical" evidence="1">
    <location>
        <begin position="95"/>
        <end position="112"/>
    </location>
</feature>
<gene>
    <name evidence="3" type="ORF">QRD43_14085</name>
</gene>
<dbReference type="PANTHER" id="PTHR28008:SF1">
    <property type="entry name" value="DOMAIN PROTEIN, PUTATIVE (AFU_ORTHOLOGUE AFUA_3G10980)-RELATED"/>
    <property type="match status" value="1"/>
</dbReference>
<evidence type="ECO:0000313" key="4">
    <source>
        <dbReference type="Proteomes" id="UP001238603"/>
    </source>
</evidence>
<keyword evidence="1" id="KW-0812">Transmembrane</keyword>
<organism evidence="3 4">
    <name type="scientific">Roseateles subflavus</name>
    <dbReference type="NCBI Taxonomy" id="3053353"/>
    <lineage>
        <taxon>Bacteria</taxon>
        <taxon>Pseudomonadati</taxon>
        <taxon>Pseudomonadota</taxon>
        <taxon>Betaproteobacteria</taxon>
        <taxon>Burkholderiales</taxon>
        <taxon>Sphaerotilaceae</taxon>
        <taxon>Roseateles</taxon>
    </lineage>
</organism>
<feature type="domain" description="VanZ-like" evidence="2">
    <location>
        <begin position="40"/>
        <end position="111"/>
    </location>
</feature>
<evidence type="ECO:0000259" key="2">
    <source>
        <dbReference type="Pfam" id="PF04892"/>
    </source>
</evidence>
<accession>A0ABT7LLK7</accession>
<keyword evidence="4" id="KW-1185">Reference proteome</keyword>
<evidence type="ECO:0000313" key="3">
    <source>
        <dbReference type="EMBL" id="MDL5033040.1"/>
    </source>
</evidence>
<reference evidence="3 4" key="1">
    <citation type="submission" date="2023-06" db="EMBL/GenBank/DDBJ databases">
        <title>Pelomonas sp. APW6 16S ribosomal RNA gene genome sequencing and assembly.</title>
        <authorList>
            <person name="Woo H."/>
        </authorList>
    </citation>
    <scope>NUCLEOTIDE SEQUENCE [LARGE SCALE GENOMIC DNA]</scope>
    <source>
        <strain evidence="3 4">APW6</strain>
    </source>
</reference>
<comment type="caution">
    <text evidence="3">The sequence shown here is derived from an EMBL/GenBank/DDBJ whole genome shotgun (WGS) entry which is preliminary data.</text>
</comment>
<sequence>MTRPPPPLHRRTLVMLVGVLMAVSYLALTPTPPKAADLGWDKLNHFSAFGTLMVLAGRVWPGRWMLGALGLLAYGGLIELLQTQVPGRAAEWADLLADGIGILIGLALLAALRRLSTNRTR</sequence>
<dbReference type="PANTHER" id="PTHR28008">
    <property type="entry name" value="DOMAIN PROTEIN, PUTATIVE (AFU_ORTHOLOGUE AFUA_3G10980)-RELATED"/>
    <property type="match status" value="1"/>
</dbReference>
<dbReference type="InterPro" id="IPR006976">
    <property type="entry name" value="VanZ-like"/>
</dbReference>
<protein>
    <submittedName>
        <fullName evidence="3">VanZ family protein</fullName>
    </submittedName>
</protein>
<name>A0ABT7LLK7_9BURK</name>